<name>T5K860_MICMQ</name>
<proteinExistence type="predicted"/>
<evidence type="ECO:0000313" key="2">
    <source>
        <dbReference type="Proteomes" id="UP000016033"/>
    </source>
</evidence>
<dbReference type="InterPro" id="IPR029058">
    <property type="entry name" value="AB_hydrolase_fold"/>
</dbReference>
<evidence type="ECO:0000313" key="1">
    <source>
        <dbReference type="EMBL" id="EQM77229.1"/>
    </source>
</evidence>
<reference evidence="1 2" key="1">
    <citation type="journal article" date="2013" name="Genome Announc.">
        <title>Whole-genome sequences of five oyster-associated bacteria show potential for crude oil hydrocarbon degradation.</title>
        <authorList>
            <person name="Chauhan A."/>
            <person name="Green S."/>
            <person name="Pathak A."/>
            <person name="Thomas J."/>
            <person name="Venkatramanan R."/>
        </authorList>
    </citation>
    <scope>NUCLEOTIDE SEQUENCE [LARGE SCALE GENOMIC DNA]</scope>
    <source>
        <strain evidence="1 2">MF109</strain>
    </source>
</reference>
<comment type="caution">
    <text evidence="1">The sequence shown here is derived from an EMBL/GenBank/DDBJ whole genome shotgun (WGS) entry which is preliminary data.</text>
</comment>
<gene>
    <name evidence="1" type="ORF">L687_17550</name>
</gene>
<accession>T5K860</accession>
<dbReference type="Gene3D" id="3.40.50.1820">
    <property type="entry name" value="alpha/beta hydrolase"/>
    <property type="match status" value="1"/>
</dbReference>
<dbReference type="AlphaFoldDB" id="T5K860"/>
<dbReference type="PATRIC" id="fig|1333857.3.peg.1811"/>
<dbReference type="Proteomes" id="UP000016033">
    <property type="component" value="Unassembled WGS sequence"/>
</dbReference>
<dbReference type="EMBL" id="ATAO01000182">
    <property type="protein sequence ID" value="EQM77229.1"/>
    <property type="molecule type" value="Genomic_DNA"/>
</dbReference>
<evidence type="ECO:0008006" key="3">
    <source>
        <dbReference type="Google" id="ProtNLM"/>
    </source>
</evidence>
<sequence length="272" mass="28652">MTMHFTSEQNLDGGLTEREFTIGDISGIMWTPPAASSSAPVPLILMGQPGGIGMRRMYSRLAARARSAAAQGFAAISIEAPGAGGRTPLPGAAAARADLVRAISVGEEPGEEVIDRLILPLVDQAVPEWQTTLDEALALPEIGERTAFSGGVIAIGVRLAAIDSRIVAAGLFAGSYVPRTTMEEARRVTIPLHVLLQWDDEGNDRRMALDLFDAFGSTEKTLYANMGGHTGVPQFAGEDAARFFARHLGSVGGGECAASSPLVTQVSHLRRS</sequence>
<dbReference type="SUPFAM" id="SSF53474">
    <property type="entry name" value="alpha/beta-Hydrolases"/>
    <property type="match status" value="1"/>
</dbReference>
<protein>
    <recommendedName>
        <fullName evidence="3">Alpha/beta hydrolase</fullName>
    </recommendedName>
</protein>
<organism evidence="1 2">
    <name type="scientific">Microbacterium maritypicum MF109</name>
    <dbReference type="NCBI Taxonomy" id="1333857"/>
    <lineage>
        <taxon>Bacteria</taxon>
        <taxon>Bacillati</taxon>
        <taxon>Actinomycetota</taxon>
        <taxon>Actinomycetes</taxon>
        <taxon>Micrococcales</taxon>
        <taxon>Microbacteriaceae</taxon>
        <taxon>Microbacterium</taxon>
    </lineage>
</organism>